<keyword evidence="1" id="KW-0560">Oxidoreductase</keyword>
<comment type="caution">
    <text evidence="4">The sequence shown here is derived from an EMBL/GenBank/DDBJ whole genome shotgun (WGS) entry which is preliminary data.</text>
</comment>
<reference evidence="4 5" key="1">
    <citation type="submission" date="2024-02" db="EMBL/GenBank/DDBJ databases">
        <title>De novo assembly and annotation of 12 fungi associated with fruit tree decline syndrome in Ontario, Canada.</title>
        <authorList>
            <person name="Sulman M."/>
            <person name="Ellouze W."/>
            <person name="Ilyukhin E."/>
        </authorList>
    </citation>
    <scope>NUCLEOTIDE SEQUENCE [LARGE SCALE GENOMIC DNA]</scope>
    <source>
        <strain evidence="4 5">M11/M66-122</strain>
    </source>
</reference>
<gene>
    <name evidence="4" type="ORF">SLS62_010476</name>
</gene>
<keyword evidence="5" id="KW-1185">Reference proteome</keyword>
<feature type="domain" description="NAD-dependent epimerase/dehydratase" evidence="3">
    <location>
        <begin position="6"/>
        <end position="248"/>
    </location>
</feature>
<dbReference type="Proteomes" id="UP001320420">
    <property type="component" value="Unassembled WGS sequence"/>
</dbReference>
<dbReference type="SUPFAM" id="SSF51735">
    <property type="entry name" value="NAD(P)-binding Rossmann-fold domains"/>
    <property type="match status" value="1"/>
</dbReference>
<dbReference type="AlphaFoldDB" id="A0AAN9U9Z6"/>
<comment type="similarity">
    <text evidence="2">Belongs to the NAD(P)-dependent epimerase/dehydratase family. Dihydroflavonol-4-reductase subfamily.</text>
</comment>
<organism evidence="4 5">
    <name type="scientific">Diatrype stigma</name>
    <dbReference type="NCBI Taxonomy" id="117547"/>
    <lineage>
        <taxon>Eukaryota</taxon>
        <taxon>Fungi</taxon>
        <taxon>Dikarya</taxon>
        <taxon>Ascomycota</taxon>
        <taxon>Pezizomycotina</taxon>
        <taxon>Sordariomycetes</taxon>
        <taxon>Xylariomycetidae</taxon>
        <taxon>Xylariales</taxon>
        <taxon>Diatrypaceae</taxon>
        <taxon>Diatrype</taxon>
    </lineage>
</organism>
<dbReference type="InterPro" id="IPR036291">
    <property type="entry name" value="NAD(P)-bd_dom_sf"/>
</dbReference>
<evidence type="ECO:0000313" key="4">
    <source>
        <dbReference type="EMBL" id="KAK7743698.1"/>
    </source>
</evidence>
<dbReference type="PANTHER" id="PTHR10366">
    <property type="entry name" value="NAD DEPENDENT EPIMERASE/DEHYDRATASE"/>
    <property type="match status" value="1"/>
</dbReference>
<dbReference type="GO" id="GO:0016616">
    <property type="term" value="F:oxidoreductase activity, acting on the CH-OH group of donors, NAD or NADP as acceptor"/>
    <property type="evidence" value="ECO:0007669"/>
    <property type="project" value="TreeGrafter"/>
</dbReference>
<evidence type="ECO:0000256" key="1">
    <source>
        <dbReference type="ARBA" id="ARBA00023002"/>
    </source>
</evidence>
<evidence type="ECO:0000256" key="2">
    <source>
        <dbReference type="ARBA" id="ARBA00023445"/>
    </source>
</evidence>
<dbReference type="Gene3D" id="3.40.50.720">
    <property type="entry name" value="NAD(P)-binding Rossmann-like Domain"/>
    <property type="match status" value="1"/>
</dbReference>
<proteinExistence type="inferred from homology"/>
<evidence type="ECO:0000259" key="3">
    <source>
        <dbReference type="Pfam" id="PF01370"/>
    </source>
</evidence>
<dbReference type="Pfam" id="PF01370">
    <property type="entry name" value="Epimerase"/>
    <property type="match status" value="1"/>
</dbReference>
<sequence>MVGELVLITGISGFLGYATLVSALESGYNVRGVVRKQSQVDTIKEILPAQFQSQLEFITIPDLTVDGVFDDAFKGVTYVIHVASPQSAPSTNYKEDYFKPALSMTKNVFESAAKFPAIKRLVITSSLSPYIPPAEFATGKLSKEIYRSDDDTCHYDMDMEFAHHLFAYAASKSMALDYAENYIKTQNPGYEVVFLMPSFVFGPNKLARDPETFNSGSNALLVNHILGKSKQPLLTISVHIDDVAKIHVDSLKPSVPAGRYLLDRSGTDWSEAIPVIKKNFPEAVGKVFPEEVTVQTIPIKLDSTKAEKAFGIEFKSFEEQVKDTAAYYLSLLPQ</sequence>
<dbReference type="PANTHER" id="PTHR10366:SF564">
    <property type="entry name" value="STEROL-4-ALPHA-CARBOXYLATE 3-DEHYDROGENASE, DECARBOXYLATING"/>
    <property type="match status" value="1"/>
</dbReference>
<dbReference type="InterPro" id="IPR050425">
    <property type="entry name" value="NAD(P)_dehydrat-like"/>
</dbReference>
<dbReference type="InterPro" id="IPR001509">
    <property type="entry name" value="Epimerase_deHydtase"/>
</dbReference>
<dbReference type="EMBL" id="JAKJXP020000131">
    <property type="protein sequence ID" value="KAK7743698.1"/>
    <property type="molecule type" value="Genomic_DNA"/>
</dbReference>
<evidence type="ECO:0000313" key="5">
    <source>
        <dbReference type="Proteomes" id="UP001320420"/>
    </source>
</evidence>
<protein>
    <recommendedName>
        <fullName evidence="3">NAD-dependent epimerase/dehydratase domain-containing protein</fullName>
    </recommendedName>
</protein>
<accession>A0AAN9U9Z6</accession>
<name>A0AAN9U9Z6_9PEZI</name>